<dbReference type="InterPro" id="IPR012919">
    <property type="entry name" value="SUN_dom"/>
</dbReference>
<dbReference type="GO" id="GO:0016020">
    <property type="term" value="C:membrane"/>
    <property type="evidence" value="ECO:0007669"/>
    <property type="project" value="UniProtKB-SubCell"/>
</dbReference>
<feature type="transmembrane region" description="Helical" evidence="6">
    <location>
        <begin position="18"/>
        <end position="38"/>
    </location>
</feature>
<evidence type="ECO:0000256" key="2">
    <source>
        <dbReference type="ARBA" id="ARBA00022692"/>
    </source>
</evidence>
<comment type="subcellular location">
    <subcellularLocation>
        <location evidence="1">Membrane</location>
    </subcellularLocation>
</comment>
<sequence length="413" mass="46373">MEAAGEPKGRGPSWRSRMLLLVMCACGGLLFIIFEGLVKDLPKYQPMARPQVGAKLQLSESDHDRVSAIVEQERVRIRDKINKLSEEIDGMKVRQRDLEERFHNVNEGAERVKEQGEVVLSQYQKLHTRSEEMQRLAQECNAKISEGVSHEFVEEKCSQLPELSVLEAVKEEEKALAKLVEELVAKTVALQSDTCTTRAYIDQKWEQYKVMKSRDDVGLRDYALDEIGGKVVVGEQFTTATLTPKGQILATDTRKSIDRFLNRPILGDHIGGPELAISQRKNKGDCFAMEGVKGHLTVQLAEPIVIGSVTLEHLNRVFSSHKANSAPRGFKVYGYPDAEALESLQGQLLVEASYDIYHQSAIQTFDVAAPSETKFAFARLEIVSNHQNDKYTCLYRFRVHSIADMARSIQGGH</sequence>
<dbReference type="AlphaFoldDB" id="A0A7S2RN00"/>
<keyword evidence="5" id="KW-0175">Coiled coil</keyword>
<proteinExistence type="predicted"/>
<dbReference type="PROSITE" id="PS51469">
    <property type="entry name" value="SUN"/>
    <property type="match status" value="1"/>
</dbReference>
<evidence type="ECO:0000259" key="7">
    <source>
        <dbReference type="PROSITE" id="PS51469"/>
    </source>
</evidence>
<evidence type="ECO:0000256" key="4">
    <source>
        <dbReference type="ARBA" id="ARBA00023136"/>
    </source>
</evidence>
<keyword evidence="4 6" id="KW-0472">Membrane</keyword>
<evidence type="ECO:0000256" key="1">
    <source>
        <dbReference type="ARBA" id="ARBA00004370"/>
    </source>
</evidence>
<evidence type="ECO:0000256" key="6">
    <source>
        <dbReference type="SAM" id="Phobius"/>
    </source>
</evidence>
<evidence type="ECO:0000313" key="8">
    <source>
        <dbReference type="EMBL" id="CAD9675602.1"/>
    </source>
</evidence>
<keyword evidence="3 6" id="KW-1133">Transmembrane helix</keyword>
<gene>
    <name evidence="8" type="ORF">RMAR1173_LOCUS6131</name>
</gene>
<dbReference type="InterPro" id="IPR045119">
    <property type="entry name" value="SUN1-5"/>
</dbReference>
<dbReference type="Pfam" id="PF07738">
    <property type="entry name" value="Sad1_UNC"/>
    <property type="match status" value="1"/>
</dbReference>
<evidence type="ECO:0000256" key="5">
    <source>
        <dbReference type="SAM" id="Coils"/>
    </source>
</evidence>
<dbReference type="GO" id="GO:0043495">
    <property type="term" value="F:protein-membrane adaptor activity"/>
    <property type="evidence" value="ECO:0007669"/>
    <property type="project" value="TreeGrafter"/>
</dbReference>
<dbReference type="Gene3D" id="2.60.120.260">
    <property type="entry name" value="Galactose-binding domain-like"/>
    <property type="match status" value="1"/>
</dbReference>
<name>A0A7S2RN00_9STRA</name>
<keyword evidence="2 6" id="KW-0812">Transmembrane</keyword>
<dbReference type="GO" id="GO:0005635">
    <property type="term" value="C:nuclear envelope"/>
    <property type="evidence" value="ECO:0007669"/>
    <property type="project" value="UniProtKB-ARBA"/>
</dbReference>
<evidence type="ECO:0000256" key="3">
    <source>
        <dbReference type="ARBA" id="ARBA00022989"/>
    </source>
</evidence>
<organism evidence="8">
    <name type="scientific">Rhizochromulina marina</name>
    <dbReference type="NCBI Taxonomy" id="1034831"/>
    <lineage>
        <taxon>Eukaryota</taxon>
        <taxon>Sar</taxon>
        <taxon>Stramenopiles</taxon>
        <taxon>Ochrophyta</taxon>
        <taxon>Dictyochophyceae</taxon>
        <taxon>Rhizochromulinales</taxon>
        <taxon>Rhizochromulina</taxon>
    </lineage>
</organism>
<feature type="coiled-coil region" evidence="5">
    <location>
        <begin position="67"/>
        <end position="101"/>
    </location>
</feature>
<accession>A0A7S2RN00</accession>
<feature type="domain" description="SUN" evidence="7">
    <location>
        <begin position="229"/>
        <end position="404"/>
    </location>
</feature>
<protein>
    <recommendedName>
        <fullName evidence="7">SUN domain-containing protein</fullName>
    </recommendedName>
</protein>
<dbReference type="EMBL" id="HBHJ01009467">
    <property type="protein sequence ID" value="CAD9675602.1"/>
    <property type="molecule type" value="Transcribed_RNA"/>
</dbReference>
<dbReference type="PANTHER" id="PTHR12911:SF8">
    <property type="entry name" value="KLAROID PROTEIN-RELATED"/>
    <property type="match status" value="1"/>
</dbReference>
<dbReference type="PANTHER" id="PTHR12911">
    <property type="entry name" value="SAD1/UNC-84-LIKE PROTEIN-RELATED"/>
    <property type="match status" value="1"/>
</dbReference>
<reference evidence="8" key="1">
    <citation type="submission" date="2021-01" db="EMBL/GenBank/DDBJ databases">
        <authorList>
            <person name="Corre E."/>
            <person name="Pelletier E."/>
            <person name="Niang G."/>
            <person name="Scheremetjew M."/>
            <person name="Finn R."/>
            <person name="Kale V."/>
            <person name="Holt S."/>
            <person name="Cochrane G."/>
            <person name="Meng A."/>
            <person name="Brown T."/>
            <person name="Cohen L."/>
        </authorList>
    </citation>
    <scope>NUCLEOTIDE SEQUENCE</scope>
    <source>
        <strain evidence="8">CCMP1243</strain>
    </source>
</reference>